<sequence length="816" mass="93038">MCTFSTFNSLKVHLSRTHSKKKVAEGGSGDLTSNWEFHCPVCDFKQPFVERDMFIHLRGHLRLKEIVPCPFRACTFTTNVYSTYNAHKCREHKNASDYDVAVVVQNVSNASHDRDIEQDPAELSENENEIAPEAGSSTEGLTEQLQYNLASFFLKMQTILHVSQRPTQEIIEHIDQLFSLTEPVVRESVTKILEKHNCPFTDALVSEIVQAVSDSNILYKSVTSKGPLSTAKRRKSYYEEKFLIVKPVEYLIESSQRTFTYVPILTSLQMLLKKTDVCEKIQETTSQLPGQYLSHCDGSYYQENALFSSEGQKLSIILYVDDFEIANPLGTSKEIHKVCAVFWTLANLPVKSALHSIQLALLCNSNDVRQFGFAKVFAPLLSDLKTLEEVGVYIETFGDCLKGTVYSVAADNLAAHGLAGFNESFRSTYFCRFCLATKQKCKYQMLYLMRTKDLHDKHVQEIQNNDSQKKYGVKQSCVLSDHLSYFHPITGFPPEILHDLFECVVPVELAHCLKGLIAKKYFTLEELNRAILSFPFQHSDKVDRSHPIPPNVVTRGTIGGNGHENHTLLRLLPVLIGSRVPEGDTFWEVLMNLKDIVELAMSHAFTDDIIQYMSCKISDHRQLLQEVLPSLRLRPKHHYIEHYPHLIKCFGPLVHLWTMRFEGKHKVFKIIIRHTHNYKNVLKTLAERNQNMMAFNLSSPRFFKPPVQTLKVESVYVESLPTDTHALISSITDSSSLYGTKQVTIEGTTFVAGMFVCTGAHAALPQFKEIRNILLIRNDSFLLKDFETWYIEHLRSYELTDHKSHTCYVTGLPNTV</sequence>
<reference evidence="2" key="1">
    <citation type="journal article" date="2023" name="Front. Mar. Sci.">
        <title>A new Merluccius polli reference genome to investigate the effects of global change in West African waters.</title>
        <authorList>
            <person name="Mateo J.L."/>
            <person name="Blanco-Fernandez C."/>
            <person name="Garcia-Vazquez E."/>
            <person name="Machado-Schiaffino G."/>
        </authorList>
    </citation>
    <scope>NUCLEOTIDE SEQUENCE</scope>
    <source>
        <strain evidence="2">C29</strain>
        <tissue evidence="2">Fin</tissue>
    </source>
</reference>
<gene>
    <name evidence="2" type="ORF">N1851_020018</name>
</gene>
<name>A0AA47MKZ8_MERPO</name>
<evidence type="ECO:0000256" key="1">
    <source>
        <dbReference type="SAM" id="MobiDB-lite"/>
    </source>
</evidence>
<dbReference type="EMBL" id="JAOPHQ010003700">
    <property type="protein sequence ID" value="KAK0142283.1"/>
    <property type="molecule type" value="Genomic_DNA"/>
</dbReference>
<feature type="region of interest" description="Disordered" evidence="1">
    <location>
        <begin position="113"/>
        <end position="138"/>
    </location>
</feature>
<dbReference type="Proteomes" id="UP001174136">
    <property type="component" value="Unassembled WGS sequence"/>
</dbReference>
<dbReference type="PANTHER" id="PTHR31912">
    <property type="entry name" value="IP13529P"/>
    <property type="match status" value="1"/>
</dbReference>
<evidence type="ECO:0000313" key="2">
    <source>
        <dbReference type="EMBL" id="KAK0142283.1"/>
    </source>
</evidence>
<proteinExistence type="predicted"/>
<organism evidence="2 3">
    <name type="scientific">Merluccius polli</name>
    <name type="common">Benguela hake</name>
    <name type="synonym">Merluccius cadenati</name>
    <dbReference type="NCBI Taxonomy" id="89951"/>
    <lineage>
        <taxon>Eukaryota</taxon>
        <taxon>Metazoa</taxon>
        <taxon>Chordata</taxon>
        <taxon>Craniata</taxon>
        <taxon>Vertebrata</taxon>
        <taxon>Euteleostomi</taxon>
        <taxon>Actinopterygii</taxon>
        <taxon>Neopterygii</taxon>
        <taxon>Teleostei</taxon>
        <taxon>Neoteleostei</taxon>
        <taxon>Acanthomorphata</taxon>
        <taxon>Zeiogadaria</taxon>
        <taxon>Gadariae</taxon>
        <taxon>Gadiformes</taxon>
        <taxon>Gadoidei</taxon>
        <taxon>Merlucciidae</taxon>
        <taxon>Merluccius</taxon>
    </lineage>
</organism>
<evidence type="ECO:0000313" key="3">
    <source>
        <dbReference type="Proteomes" id="UP001174136"/>
    </source>
</evidence>
<dbReference type="AlphaFoldDB" id="A0AA47MKZ8"/>
<evidence type="ECO:0008006" key="4">
    <source>
        <dbReference type="Google" id="ProtNLM"/>
    </source>
</evidence>
<accession>A0AA47MKZ8</accession>
<dbReference type="PANTHER" id="PTHR31912:SF34">
    <property type="entry name" value="NOTOCHORD-RELATED PROTEIN"/>
    <property type="match status" value="1"/>
</dbReference>
<comment type="caution">
    <text evidence="2">The sequence shown here is derived from an EMBL/GenBank/DDBJ whole genome shotgun (WGS) entry which is preliminary data.</text>
</comment>
<feature type="compositionally biased region" description="Acidic residues" evidence="1">
    <location>
        <begin position="118"/>
        <end position="130"/>
    </location>
</feature>
<protein>
    <recommendedName>
        <fullName evidence="4">C2H2-type domain-containing protein</fullName>
    </recommendedName>
</protein>
<keyword evidence="3" id="KW-1185">Reference proteome</keyword>